<evidence type="ECO:0000256" key="6">
    <source>
        <dbReference type="ARBA" id="ARBA00022692"/>
    </source>
</evidence>
<feature type="transmembrane region" description="Helical" evidence="13">
    <location>
        <begin position="88"/>
        <end position="111"/>
    </location>
</feature>
<dbReference type="PANTHER" id="PTHR30529:SF3">
    <property type="entry name" value="CYTOCHROME B561 HOMOLOG 1"/>
    <property type="match status" value="1"/>
</dbReference>
<keyword evidence="5" id="KW-0349">Heme</keyword>
<keyword evidence="16" id="KW-1185">Reference proteome</keyword>
<dbReference type="OrthoDB" id="8589936at2"/>
<dbReference type="AlphaFoldDB" id="E6WUX9"/>
<evidence type="ECO:0000313" key="16">
    <source>
        <dbReference type="Proteomes" id="UP000008632"/>
    </source>
</evidence>
<evidence type="ECO:0000256" key="3">
    <source>
        <dbReference type="ARBA" id="ARBA00022448"/>
    </source>
</evidence>
<dbReference type="Pfam" id="PF01292">
    <property type="entry name" value="Ni_hydr_CYTB"/>
    <property type="match status" value="1"/>
</dbReference>
<feature type="transmembrane region" description="Helical" evidence="13">
    <location>
        <begin position="145"/>
        <end position="163"/>
    </location>
</feature>
<dbReference type="EMBL" id="CP002446">
    <property type="protein sequence ID" value="ADV27978.1"/>
    <property type="molecule type" value="Genomic_DNA"/>
</dbReference>
<evidence type="ECO:0000256" key="5">
    <source>
        <dbReference type="ARBA" id="ARBA00022617"/>
    </source>
</evidence>
<evidence type="ECO:0000256" key="11">
    <source>
        <dbReference type="ARBA" id="ARBA00023136"/>
    </source>
</evidence>
<evidence type="ECO:0000256" key="8">
    <source>
        <dbReference type="ARBA" id="ARBA00022982"/>
    </source>
</evidence>
<evidence type="ECO:0000256" key="13">
    <source>
        <dbReference type="SAM" id="Phobius"/>
    </source>
</evidence>
<dbReference type="GO" id="GO:0020037">
    <property type="term" value="F:heme binding"/>
    <property type="evidence" value="ECO:0007669"/>
    <property type="project" value="TreeGrafter"/>
</dbReference>
<keyword evidence="7" id="KW-0479">Metal-binding</keyword>
<dbReference type="HOGENOM" id="CLU_095321_3_0_6"/>
<evidence type="ECO:0000256" key="10">
    <source>
        <dbReference type="ARBA" id="ARBA00023004"/>
    </source>
</evidence>
<dbReference type="GO" id="GO:0046872">
    <property type="term" value="F:metal ion binding"/>
    <property type="evidence" value="ECO:0007669"/>
    <property type="project" value="UniProtKB-KW"/>
</dbReference>
<dbReference type="RefSeq" id="WP_013535805.1">
    <property type="nucleotide sequence ID" value="NC_014924.1"/>
</dbReference>
<dbReference type="KEGG" id="psu:Psesu_2143"/>
<evidence type="ECO:0000256" key="2">
    <source>
        <dbReference type="ARBA" id="ARBA00004651"/>
    </source>
</evidence>
<keyword evidence="11 13" id="KW-0472">Membrane</keyword>
<comment type="similarity">
    <text evidence="12">Belongs to the cytochrome b561 family.</text>
</comment>
<keyword evidence="6 13" id="KW-0812">Transmembrane</keyword>
<reference evidence="15 16" key="1">
    <citation type="submission" date="2011-01" db="EMBL/GenBank/DDBJ databases">
        <title>Complete sequence of Pseudoxanthomonas suwonensis 11-1.</title>
        <authorList>
            <consortium name="US DOE Joint Genome Institute"/>
            <person name="Lucas S."/>
            <person name="Copeland A."/>
            <person name="Lapidus A."/>
            <person name="Cheng J.-F."/>
            <person name="Goodwin L."/>
            <person name="Pitluck S."/>
            <person name="Teshima H."/>
            <person name="Detter J.C."/>
            <person name="Han C."/>
            <person name="Tapia R."/>
            <person name="Land M."/>
            <person name="Hauser L."/>
            <person name="Kyrpides N."/>
            <person name="Ivanova N."/>
            <person name="Ovchinnikova G."/>
            <person name="Siebers A.K."/>
            <person name="Allgaier M."/>
            <person name="Thelen M.P."/>
            <person name="Hugenholtz P."/>
            <person name="Gladden J."/>
            <person name="Woyke T."/>
        </authorList>
    </citation>
    <scope>NUCLEOTIDE SEQUENCE [LARGE SCALE GENOMIC DNA]</scope>
    <source>
        <strain evidence="16">11-1</strain>
    </source>
</reference>
<evidence type="ECO:0000259" key="14">
    <source>
        <dbReference type="Pfam" id="PF01292"/>
    </source>
</evidence>
<organism evidence="15 16">
    <name type="scientific">Pseudoxanthomonas suwonensis (strain 11-1)</name>
    <dbReference type="NCBI Taxonomy" id="743721"/>
    <lineage>
        <taxon>Bacteria</taxon>
        <taxon>Pseudomonadati</taxon>
        <taxon>Pseudomonadota</taxon>
        <taxon>Gammaproteobacteria</taxon>
        <taxon>Lysobacterales</taxon>
        <taxon>Lysobacteraceae</taxon>
        <taxon>Pseudoxanthomonas</taxon>
    </lineage>
</organism>
<sequence>MAVVQVSRYRPPLIALHWLTLLLLVAVYATMELRGFFPRGSAPRELMKTSHYFLGLSVFFLTWVRLALRATGTAPPIMPAPPRWQMLLARLVALSLYALMLSMPVLGYLVLNAHGHAPAIGGWSLPVLFDLRPELGDLLERWHEAIAFAGYWLAGLHAAAAVYHHHFRHDDTLLRMSLRG</sequence>
<name>E6WUX9_PSEUU</name>
<gene>
    <name evidence="15" type="ordered locus">Psesu_2143</name>
</gene>
<feature type="transmembrane region" description="Helical" evidence="13">
    <location>
        <begin position="51"/>
        <end position="68"/>
    </location>
</feature>
<evidence type="ECO:0000313" key="15">
    <source>
        <dbReference type="EMBL" id="ADV27978.1"/>
    </source>
</evidence>
<dbReference type="Proteomes" id="UP000008632">
    <property type="component" value="Chromosome"/>
</dbReference>
<feature type="transmembrane region" description="Helical" evidence="13">
    <location>
        <begin position="12"/>
        <end position="31"/>
    </location>
</feature>
<keyword evidence="9 13" id="KW-1133">Transmembrane helix</keyword>
<accession>E6WUX9</accession>
<evidence type="ECO:0000256" key="7">
    <source>
        <dbReference type="ARBA" id="ARBA00022723"/>
    </source>
</evidence>
<comment type="cofactor">
    <cofactor evidence="1">
        <name>heme b</name>
        <dbReference type="ChEBI" id="CHEBI:60344"/>
    </cofactor>
</comment>
<dbReference type="eggNOG" id="COG3038">
    <property type="taxonomic scope" value="Bacteria"/>
</dbReference>
<dbReference type="GO" id="GO:0009055">
    <property type="term" value="F:electron transfer activity"/>
    <property type="evidence" value="ECO:0007669"/>
    <property type="project" value="InterPro"/>
</dbReference>
<dbReference type="InterPro" id="IPR052168">
    <property type="entry name" value="Cytochrome_b561_oxidase"/>
</dbReference>
<dbReference type="GO" id="GO:0005886">
    <property type="term" value="C:plasma membrane"/>
    <property type="evidence" value="ECO:0007669"/>
    <property type="project" value="UniProtKB-SubCell"/>
</dbReference>
<comment type="subcellular location">
    <subcellularLocation>
        <location evidence="2">Cell membrane</location>
        <topology evidence="2">Multi-pass membrane protein</topology>
    </subcellularLocation>
</comment>
<protein>
    <submittedName>
        <fullName evidence="15">Cytochrome b561</fullName>
    </submittedName>
</protein>
<dbReference type="SUPFAM" id="SSF81342">
    <property type="entry name" value="Transmembrane di-heme cytochromes"/>
    <property type="match status" value="1"/>
</dbReference>
<dbReference type="InterPro" id="IPR016174">
    <property type="entry name" value="Di-haem_cyt_TM"/>
</dbReference>
<evidence type="ECO:0000256" key="1">
    <source>
        <dbReference type="ARBA" id="ARBA00001970"/>
    </source>
</evidence>
<dbReference type="InterPro" id="IPR011577">
    <property type="entry name" value="Cyt_b561_bac/Ni-Hgenase"/>
</dbReference>
<keyword evidence="4" id="KW-1003">Cell membrane</keyword>
<dbReference type="GO" id="GO:0022904">
    <property type="term" value="P:respiratory electron transport chain"/>
    <property type="evidence" value="ECO:0007669"/>
    <property type="project" value="InterPro"/>
</dbReference>
<dbReference type="PANTHER" id="PTHR30529">
    <property type="entry name" value="CYTOCHROME B561"/>
    <property type="match status" value="1"/>
</dbReference>
<evidence type="ECO:0000256" key="9">
    <source>
        <dbReference type="ARBA" id="ARBA00022989"/>
    </source>
</evidence>
<dbReference type="STRING" id="743721.Psesu_2143"/>
<proteinExistence type="inferred from homology"/>
<feature type="domain" description="Cytochrome b561 bacterial/Ni-hydrogenase" evidence="14">
    <location>
        <begin position="8"/>
        <end position="176"/>
    </location>
</feature>
<keyword evidence="10" id="KW-0408">Iron</keyword>
<evidence type="ECO:0000256" key="12">
    <source>
        <dbReference type="ARBA" id="ARBA00037975"/>
    </source>
</evidence>
<keyword evidence="3" id="KW-0813">Transport</keyword>
<evidence type="ECO:0000256" key="4">
    <source>
        <dbReference type="ARBA" id="ARBA00022475"/>
    </source>
</evidence>
<keyword evidence="8" id="KW-0249">Electron transport</keyword>